<feature type="compositionally biased region" description="Basic and acidic residues" evidence="1">
    <location>
        <begin position="303"/>
        <end position="314"/>
    </location>
</feature>
<feature type="compositionally biased region" description="Low complexity" evidence="1">
    <location>
        <begin position="230"/>
        <end position="247"/>
    </location>
</feature>
<feature type="domain" description="DUF3752" evidence="2">
    <location>
        <begin position="170"/>
        <end position="340"/>
    </location>
</feature>
<dbReference type="VEuPathDB" id="FungiDB:CPUR_00782"/>
<evidence type="ECO:0000256" key="1">
    <source>
        <dbReference type="SAM" id="MobiDB-lite"/>
    </source>
</evidence>
<dbReference type="PANTHER" id="PTHR46370:SF1">
    <property type="entry name" value="GPALPP MOTIFS-CONTAINING PROTEIN 1"/>
    <property type="match status" value="1"/>
</dbReference>
<evidence type="ECO:0000259" key="2">
    <source>
        <dbReference type="Pfam" id="PF12572"/>
    </source>
</evidence>
<feature type="region of interest" description="Disordered" evidence="1">
    <location>
        <begin position="1"/>
        <end position="319"/>
    </location>
</feature>
<feature type="compositionally biased region" description="Basic and acidic residues" evidence="1">
    <location>
        <begin position="274"/>
        <end position="285"/>
    </location>
</feature>
<organism evidence="3 4">
    <name type="scientific">Claviceps purpurea (strain 20.1)</name>
    <name type="common">Ergot fungus</name>
    <name type="synonym">Sphacelia segetum</name>
    <dbReference type="NCBI Taxonomy" id="1111077"/>
    <lineage>
        <taxon>Eukaryota</taxon>
        <taxon>Fungi</taxon>
        <taxon>Dikarya</taxon>
        <taxon>Ascomycota</taxon>
        <taxon>Pezizomycotina</taxon>
        <taxon>Sordariomycetes</taxon>
        <taxon>Hypocreomycetidae</taxon>
        <taxon>Hypocreales</taxon>
        <taxon>Clavicipitaceae</taxon>
        <taxon>Claviceps</taxon>
    </lineage>
</organism>
<feature type="compositionally biased region" description="Low complexity" evidence="1">
    <location>
        <begin position="119"/>
        <end position="129"/>
    </location>
</feature>
<evidence type="ECO:0000313" key="4">
    <source>
        <dbReference type="Proteomes" id="UP000016801"/>
    </source>
</evidence>
<feature type="compositionally biased region" description="Polar residues" evidence="1">
    <location>
        <begin position="140"/>
        <end position="151"/>
    </location>
</feature>
<protein>
    <recommendedName>
        <fullName evidence="2">DUF3752 domain-containing protein</fullName>
    </recommendedName>
</protein>
<dbReference type="eggNOG" id="KOG4188">
    <property type="taxonomic scope" value="Eukaryota"/>
</dbReference>
<gene>
    <name evidence="3" type="ORF">CPUR_00782</name>
</gene>
<dbReference type="InterPro" id="IPR046331">
    <property type="entry name" value="GPAM1-like"/>
</dbReference>
<feature type="compositionally biased region" description="Basic and acidic residues" evidence="1">
    <location>
        <begin position="248"/>
        <end position="261"/>
    </location>
</feature>
<accession>M1W5J7</accession>
<dbReference type="PANTHER" id="PTHR46370">
    <property type="entry name" value="GPALPP MOTIFS-CONTAINING PROTEIN 1"/>
    <property type="match status" value="1"/>
</dbReference>
<feature type="compositionally biased region" description="Low complexity" evidence="1">
    <location>
        <begin position="86"/>
        <end position="95"/>
    </location>
</feature>
<dbReference type="PhylomeDB" id="M1W5J7"/>
<feature type="compositionally biased region" description="Basic and acidic residues" evidence="1">
    <location>
        <begin position="213"/>
        <end position="224"/>
    </location>
</feature>
<feature type="compositionally biased region" description="Low complexity" evidence="1">
    <location>
        <begin position="21"/>
        <end position="34"/>
    </location>
</feature>
<comment type="caution">
    <text evidence="3">The sequence shown here is derived from an EMBL/GenBank/DDBJ whole genome shotgun (WGS) entry which is preliminary data.</text>
</comment>
<dbReference type="EMBL" id="CAGA01000003">
    <property type="protein sequence ID" value="CCE27308.1"/>
    <property type="molecule type" value="Genomic_DNA"/>
</dbReference>
<proteinExistence type="predicted"/>
<dbReference type="OrthoDB" id="73491at2759"/>
<evidence type="ECO:0000313" key="3">
    <source>
        <dbReference type="EMBL" id="CCE27308.1"/>
    </source>
</evidence>
<dbReference type="Pfam" id="PF12572">
    <property type="entry name" value="DUF3752"/>
    <property type="match status" value="1"/>
</dbReference>
<keyword evidence="4" id="KW-1185">Reference proteome</keyword>
<dbReference type="HOGENOM" id="CLU_067132_0_0_1"/>
<sequence>MSSIGPQLPTELTKRKRSPDQDAAASPPAKQARSNVALPQATNDDEIGLSDSDDNDAMGPSAPSAASIGPMCPPRTAQDTHEIHLSDSASDAEIAPPAPPPKPQSQSQSQPQPQPQPQPQHQEPISSSESDSEDDYGPSLPSSTTPRQTIGPTLPSKEPAPQRDTWMLAPPPSTAYSERDPTRMRARKFASKPLSSSAGKPSPDHPSIWTETPQEKLQRQKDALLGRTPSASHAAAGGGTSSSSSSSERAKMQKRQQEERIAASIEASRGKKSLYAEHDERRKEGGGGGNGRGEKEAEEDDDPSKRAFDREKDMAIGGKIGSRARTELISRSANFGGRFQKGSFL</sequence>
<name>M1W5J7_CLAP2</name>
<feature type="compositionally biased region" description="Acidic residues" evidence="1">
    <location>
        <begin position="43"/>
        <end position="56"/>
    </location>
</feature>
<dbReference type="InterPro" id="IPR022226">
    <property type="entry name" value="DUF3752"/>
</dbReference>
<dbReference type="Proteomes" id="UP000016801">
    <property type="component" value="Unassembled WGS sequence"/>
</dbReference>
<dbReference type="AlphaFoldDB" id="M1W5J7"/>
<reference evidence="3 4" key="1">
    <citation type="journal article" date="2013" name="PLoS Genet.">
        <title>Plant-symbiotic fungi as chemical engineers: Multi-genome analysis of the Clavicipitaceae reveals dynamics of alkaloid loci.</title>
        <authorList>
            <person name="Schardl C.L."/>
            <person name="Young C.A."/>
            <person name="Hesse U."/>
            <person name="Amyotte S.G."/>
            <person name="Andreeva K."/>
            <person name="Calie P.J."/>
            <person name="Fleetwood D.J."/>
            <person name="Haws D.C."/>
            <person name="Moore N."/>
            <person name="Oeser B."/>
            <person name="Panaccione D.G."/>
            <person name="Schweri K.K."/>
            <person name="Voisey C.R."/>
            <person name="Farman M.L."/>
            <person name="Jaromczyk J.W."/>
            <person name="Roe B.A."/>
            <person name="O'Sullivan D.M."/>
            <person name="Scott B."/>
            <person name="Tudzynski P."/>
            <person name="An Z."/>
            <person name="Arnaoudova E.G."/>
            <person name="Bullock C.T."/>
            <person name="Charlton N.D."/>
            <person name="Chen L."/>
            <person name="Cox M."/>
            <person name="Dinkins R.D."/>
            <person name="Florea S."/>
            <person name="Glenn A.E."/>
            <person name="Gordon A."/>
            <person name="Gueldener U."/>
            <person name="Harris D.R."/>
            <person name="Hollin W."/>
            <person name="Jaromczyk J."/>
            <person name="Johnson R.D."/>
            <person name="Khan A.K."/>
            <person name="Leistner E."/>
            <person name="Leuchtmann A."/>
            <person name="Li C."/>
            <person name="Liu J."/>
            <person name="Liu J."/>
            <person name="Liu M."/>
            <person name="Mace W."/>
            <person name="Machado C."/>
            <person name="Nagabhyru P."/>
            <person name="Pan J."/>
            <person name="Schmid J."/>
            <person name="Sugawara K."/>
            <person name="Steiner U."/>
            <person name="Takach J.E."/>
            <person name="Tanaka E."/>
            <person name="Webb J.S."/>
            <person name="Wilson E.V."/>
            <person name="Wiseman J.L."/>
            <person name="Yoshida R."/>
            <person name="Zeng Z."/>
        </authorList>
    </citation>
    <scope>NUCLEOTIDE SEQUENCE [LARGE SCALE GENOMIC DNA]</scope>
    <source>
        <strain evidence="3 4">20.1</strain>
    </source>
</reference>